<keyword evidence="2 5" id="KW-0812">Transmembrane</keyword>
<evidence type="ECO:0000259" key="6">
    <source>
        <dbReference type="Pfam" id="PF04893"/>
    </source>
</evidence>
<feature type="domain" description="Yip1" evidence="6">
    <location>
        <begin position="7"/>
        <end position="181"/>
    </location>
</feature>
<feature type="transmembrane region" description="Helical" evidence="5">
    <location>
        <begin position="130"/>
        <end position="152"/>
    </location>
</feature>
<sequence>MILNHLWGLYAHPRQEWKLIERSHEGIFSSLIHILVIALIPSICTYFATAHIGWSIGAGDPIHLTRESAQMMAIAMYFALVSGVFALAYLTHWMAKTFGAKPQFSQALELAAYTATPMFMMGFATLYPVLWFVMLAALAAIAYSVYLLYSGVPIIMNIPEERGFIYASSVVTCGLVLLVGIMASSVILWSYGFGPSYIG</sequence>
<protein>
    <submittedName>
        <fullName evidence="7">YIP1 family protein</fullName>
    </submittedName>
</protein>
<dbReference type="RefSeq" id="WP_168660434.1">
    <property type="nucleotide sequence ID" value="NZ_CP051180.1"/>
</dbReference>
<evidence type="ECO:0000256" key="3">
    <source>
        <dbReference type="ARBA" id="ARBA00022989"/>
    </source>
</evidence>
<dbReference type="KEGG" id="fes:HER31_09975"/>
<proteinExistence type="predicted"/>
<keyword evidence="4 5" id="KW-0472">Membrane</keyword>
<organism evidence="7 8">
    <name type="scientific">Ferrimonas lipolytica</name>
    <dbReference type="NCBI Taxonomy" id="2724191"/>
    <lineage>
        <taxon>Bacteria</taxon>
        <taxon>Pseudomonadati</taxon>
        <taxon>Pseudomonadota</taxon>
        <taxon>Gammaproteobacteria</taxon>
        <taxon>Alteromonadales</taxon>
        <taxon>Ferrimonadaceae</taxon>
        <taxon>Ferrimonas</taxon>
    </lineage>
</organism>
<dbReference type="InterPro" id="IPR006977">
    <property type="entry name" value="Yip1_dom"/>
</dbReference>
<evidence type="ECO:0000256" key="5">
    <source>
        <dbReference type="SAM" id="Phobius"/>
    </source>
</evidence>
<reference evidence="7 8" key="1">
    <citation type="submission" date="2020-04" db="EMBL/GenBank/DDBJ databases">
        <title>Ferrimonas sp. S7 isolated from sea water.</title>
        <authorList>
            <person name="Bae S.S."/>
            <person name="Baek K."/>
        </authorList>
    </citation>
    <scope>NUCLEOTIDE SEQUENCE [LARGE SCALE GENOMIC DNA]</scope>
    <source>
        <strain evidence="7 8">S7</strain>
    </source>
</reference>
<dbReference type="AlphaFoldDB" id="A0A6H1UFS9"/>
<evidence type="ECO:0000256" key="2">
    <source>
        <dbReference type="ARBA" id="ARBA00022692"/>
    </source>
</evidence>
<feature type="transmembrane region" description="Helical" evidence="5">
    <location>
        <begin position="164"/>
        <end position="191"/>
    </location>
</feature>
<gene>
    <name evidence="7" type="ORF">HER31_09975</name>
</gene>
<dbReference type="Proteomes" id="UP000501602">
    <property type="component" value="Chromosome"/>
</dbReference>
<name>A0A6H1UFS9_9GAMM</name>
<feature type="transmembrane region" description="Helical" evidence="5">
    <location>
        <begin position="74"/>
        <end position="95"/>
    </location>
</feature>
<feature type="transmembrane region" description="Helical" evidence="5">
    <location>
        <begin position="107"/>
        <end position="124"/>
    </location>
</feature>
<keyword evidence="3 5" id="KW-1133">Transmembrane helix</keyword>
<evidence type="ECO:0000256" key="4">
    <source>
        <dbReference type="ARBA" id="ARBA00023136"/>
    </source>
</evidence>
<comment type="subcellular location">
    <subcellularLocation>
        <location evidence="1">Membrane</location>
        <topology evidence="1">Multi-pass membrane protein</topology>
    </subcellularLocation>
</comment>
<dbReference type="GO" id="GO:0016020">
    <property type="term" value="C:membrane"/>
    <property type="evidence" value="ECO:0007669"/>
    <property type="project" value="UniProtKB-SubCell"/>
</dbReference>
<feature type="transmembrane region" description="Helical" evidence="5">
    <location>
        <begin position="31"/>
        <end position="54"/>
    </location>
</feature>
<evidence type="ECO:0000313" key="7">
    <source>
        <dbReference type="EMBL" id="QIZ77173.1"/>
    </source>
</evidence>
<accession>A0A6H1UFS9</accession>
<dbReference type="Pfam" id="PF04893">
    <property type="entry name" value="Yip1"/>
    <property type="match status" value="1"/>
</dbReference>
<evidence type="ECO:0000256" key="1">
    <source>
        <dbReference type="ARBA" id="ARBA00004141"/>
    </source>
</evidence>
<dbReference type="EMBL" id="CP051180">
    <property type="protein sequence ID" value="QIZ77173.1"/>
    <property type="molecule type" value="Genomic_DNA"/>
</dbReference>
<evidence type="ECO:0000313" key="8">
    <source>
        <dbReference type="Proteomes" id="UP000501602"/>
    </source>
</evidence>
<keyword evidence="8" id="KW-1185">Reference proteome</keyword>